<protein>
    <submittedName>
        <fullName evidence="2">Uncharacterized protein</fullName>
    </submittedName>
</protein>
<dbReference type="AlphaFoldDB" id="A0A5P6PAK2"/>
<dbReference type="RefSeq" id="WP_151648759.1">
    <property type="nucleotide sequence ID" value="NZ_CP044543.1"/>
</dbReference>
<feature type="transmembrane region" description="Helical" evidence="1">
    <location>
        <begin position="6"/>
        <end position="29"/>
    </location>
</feature>
<organism evidence="2 3">
    <name type="scientific">Bradyrhizobium betae</name>
    <dbReference type="NCBI Taxonomy" id="244734"/>
    <lineage>
        <taxon>Bacteria</taxon>
        <taxon>Pseudomonadati</taxon>
        <taxon>Pseudomonadota</taxon>
        <taxon>Alphaproteobacteria</taxon>
        <taxon>Hyphomicrobiales</taxon>
        <taxon>Nitrobacteraceae</taxon>
        <taxon>Bradyrhizobium</taxon>
    </lineage>
</organism>
<proteinExistence type="predicted"/>
<accession>A0A5P6PAK2</accession>
<dbReference type="Proteomes" id="UP000325641">
    <property type="component" value="Chromosome"/>
</dbReference>
<name>A0A5P6PAK2_9BRAD</name>
<evidence type="ECO:0000313" key="2">
    <source>
        <dbReference type="EMBL" id="QFI75331.1"/>
    </source>
</evidence>
<dbReference type="KEGG" id="bbet:F8237_24740"/>
<sequence>MADLFASGRLVDFILVVVVLEAAALLIYWSRARRGVAPLDLLPNLCAGACLLLALRATLAGSGWMLASLFLAAAGLAHLTDVTRRWRN</sequence>
<feature type="transmembrane region" description="Helical" evidence="1">
    <location>
        <begin position="64"/>
        <end position="82"/>
    </location>
</feature>
<evidence type="ECO:0000313" key="3">
    <source>
        <dbReference type="Proteomes" id="UP000325641"/>
    </source>
</evidence>
<evidence type="ECO:0000256" key="1">
    <source>
        <dbReference type="SAM" id="Phobius"/>
    </source>
</evidence>
<gene>
    <name evidence="2" type="ORF">F8237_24740</name>
</gene>
<feature type="transmembrane region" description="Helical" evidence="1">
    <location>
        <begin position="41"/>
        <end position="58"/>
    </location>
</feature>
<keyword evidence="1" id="KW-0472">Membrane</keyword>
<reference evidence="3" key="1">
    <citation type="submission" date="2019-10" db="EMBL/GenBank/DDBJ databases">
        <title>Complete Genome Sequence of Bradyrhizobium betae type strain PL7HG1T.</title>
        <authorList>
            <person name="Bromfield E.S.P."/>
            <person name="Cloutier S."/>
        </authorList>
    </citation>
    <scope>NUCLEOTIDE SEQUENCE [LARGE SCALE GENOMIC DNA]</scope>
    <source>
        <strain evidence="3">PL7HG1</strain>
    </source>
</reference>
<keyword evidence="1" id="KW-0812">Transmembrane</keyword>
<keyword evidence="1" id="KW-1133">Transmembrane helix</keyword>
<dbReference type="EMBL" id="CP044543">
    <property type="protein sequence ID" value="QFI75331.1"/>
    <property type="molecule type" value="Genomic_DNA"/>
</dbReference>